<evidence type="ECO:0000256" key="5">
    <source>
        <dbReference type="ARBA" id="ARBA00004817"/>
    </source>
</evidence>
<evidence type="ECO:0000256" key="2">
    <source>
        <dbReference type="ARBA" id="ARBA00002364"/>
    </source>
</evidence>
<dbReference type="SUPFAM" id="SSF48600">
    <property type="entry name" value="Chorismate mutase II"/>
    <property type="match status" value="1"/>
</dbReference>
<evidence type="ECO:0000256" key="14">
    <source>
        <dbReference type="ARBA" id="ARBA00023239"/>
    </source>
</evidence>
<dbReference type="Gene3D" id="3.30.70.260">
    <property type="match status" value="1"/>
</dbReference>
<evidence type="ECO:0000256" key="1">
    <source>
        <dbReference type="ARBA" id="ARBA00000824"/>
    </source>
</evidence>
<keyword evidence="11" id="KW-0057">Aromatic amino acid biosynthesis</keyword>
<evidence type="ECO:0000256" key="12">
    <source>
        <dbReference type="ARBA" id="ARBA00023222"/>
    </source>
</evidence>
<evidence type="ECO:0000256" key="3">
    <source>
        <dbReference type="ARBA" id="ARBA00004496"/>
    </source>
</evidence>
<feature type="binding site" evidence="19">
    <location>
        <position position="57"/>
    </location>
    <ligand>
        <name>substrate</name>
    </ligand>
</feature>
<evidence type="ECO:0000256" key="8">
    <source>
        <dbReference type="ARBA" id="ARBA00021872"/>
    </source>
</evidence>
<dbReference type="InterPro" id="IPR008242">
    <property type="entry name" value="Chor_mutase/pphenate_deHydtase"/>
</dbReference>
<dbReference type="InterPro" id="IPR002912">
    <property type="entry name" value="ACT_dom"/>
</dbReference>
<feature type="binding site" evidence="19">
    <location>
        <position position="46"/>
    </location>
    <ligand>
        <name>substrate</name>
    </ligand>
</feature>
<dbReference type="SUPFAM" id="SSF55021">
    <property type="entry name" value="ACT-like"/>
    <property type="match status" value="1"/>
</dbReference>
<evidence type="ECO:0000256" key="4">
    <source>
        <dbReference type="ARBA" id="ARBA00004741"/>
    </source>
</evidence>
<dbReference type="SMART" id="SM00830">
    <property type="entry name" value="CM_2"/>
    <property type="match status" value="1"/>
</dbReference>
<gene>
    <name evidence="24" type="ORF">KH142_06640</name>
</gene>
<dbReference type="GO" id="GO:0009094">
    <property type="term" value="P:L-phenylalanine biosynthetic process"/>
    <property type="evidence" value="ECO:0007669"/>
    <property type="project" value="UniProtKB-KW"/>
</dbReference>
<dbReference type="GO" id="GO:0004664">
    <property type="term" value="F:prephenate dehydratase activity"/>
    <property type="evidence" value="ECO:0007669"/>
    <property type="project" value="UniProtKB-EC"/>
</dbReference>
<feature type="binding site" evidence="19">
    <location>
        <position position="100"/>
    </location>
    <ligand>
        <name>substrate</name>
    </ligand>
</feature>
<dbReference type="SUPFAM" id="SSF53850">
    <property type="entry name" value="Periplasmic binding protein-like II"/>
    <property type="match status" value="1"/>
</dbReference>
<dbReference type="PANTHER" id="PTHR21022:SF19">
    <property type="entry name" value="PREPHENATE DEHYDRATASE-RELATED"/>
    <property type="match status" value="1"/>
</dbReference>
<dbReference type="AlphaFoldDB" id="A0A943UYN8"/>
<feature type="domain" description="Chorismate mutase" evidence="21">
    <location>
        <begin position="19"/>
        <end position="108"/>
    </location>
</feature>
<dbReference type="InterPro" id="IPR045865">
    <property type="entry name" value="ACT-like_dom_sf"/>
</dbReference>
<dbReference type="GO" id="GO:0046417">
    <property type="term" value="P:chorismate metabolic process"/>
    <property type="evidence" value="ECO:0007669"/>
    <property type="project" value="InterPro"/>
</dbReference>
<evidence type="ECO:0000259" key="21">
    <source>
        <dbReference type="PROSITE" id="PS51168"/>
    </source>
</evidence>
<evidence type="ECO:0000256" key="20">
    <source>
        <dbReference type="PIRSR" id="PIRSR001500-2"/>
    </source>
</evidence>
<feature type="binding site" evidence="19">
    <location>
        <position position="66"/>
    </location>
    <ligand>
        <name>substrate</name>
    </ligand>
</feature>
<keyword evidence="9" id="KW-0963">Cytoplasm</keyword>
<dbReference type="InterPro" id="IPR002701">
    <property type="entry name" value="CM_II_prokaryot"/>
</dbReference>
<accession>A0A943UYN8</accession>
<dbReference type="InterPro" id="IPR001086">
    <property type="entry name" value="Preph_deHydtase"/>
</dbReference>
<evidence type="ECO:0000256" key="11">
    <source>
        <dbReference type="ARBA" id="ARBA00023141"/>
    </source>
</evidence>
<evidence type="ECO:0000259" key="23">
    <source>
        <dbReference type="PROSITE" id="PS51671"/>
    </source>
</evidence>
<dbReference type="CDD" id="cd13631">
    <property type="entry name" value="PBP2_Ct-PDT_like"/>
    <property type="match status" value="1"/>
</dbReference>
<comment type="catalytic activity">
    <reaction evidence="18">
        <text>prephenate + H(+) = 3-phenylpyruvate + CO2 + H2O</text>
        <dbReference type="Rhea" id="RHEA:21648"/>
        <dbReference type="ChEBI" id="CHEBI:15377"/>
        <dbReference type="ChEBI" id="CHEBI:15378"/>
        <dbReference type="ChEBI" id="CHEBI:16526"/>
        <dbReference type="ChEBI" id="CHEBI:18005"/>
        <dbReference type="ChEBI" id="CHEBI:29934"/>
        <dbReference type="EC" id="4.2.1.51"/>
    </reaction>
</comment>
<dbReference type="EMBL" id="JAGZSV010000122">
    <property type="protein sequence ID" value="MBS6941138.1"/>
    <property type="molecule type" value="Genomic_DNA"/>
</dbReference>
<dbReference type="InterPro" id="IPR036979">
    <property type="entry name" value="CM_dom_sf"/>
</dbReference>
<dbReference type="InterPro" id="IPR018528">
    <property type="entry name" value="Preph_deHydtase_CS"/>
</dbReference>
<dbReference type="Pfam" id="PF00800">
    <property type="entry name" value="PDT"/>
    <property type="match status" value="1"/>
</dbReference>
<evidence type="ECO:0000313" key="24">
    <source>
        <dbReference type="EMBL" id="MBS6941138.1"/>
    </source>
</evidence>
<name>A0A943UYN8_9ACTN</name>
<dbReference type="Proteomes" id="UP000727506">
    <property type="component" value="Unassembled WGS sequence"/>
</dbReference>
<sequence length="401" mass="42673">MSCAVSRPIPSASVGGQAAEEPIDLAASRARIDGIDAEMVALFERRMRIAADVAAYKRATGKAVLDREREAAKIEAVTQAASDDFKPFMAPLFGFIMEMSRAYQHRLLDGDADFLAETGPIEAVSALPAGPRTACQGVPGAYSHAAAREFFPEGDVSFFDSWAAVCDEVGSGAADFGVLPLENSTAGTVNRVYDLLTKSGLFIVSSLTLRIEHALLAKKGCTIDGVREVVSHEQALRQCEGFLAGLPGVRAASRENAAAAALEVAESPRADIAAIASPACADIYGLSAIANAIQDESDNYTRFVCVARTPLVVEDADRSSFCLVLSHEPGSLHRVLARIAALGANLLKLESRPIPGSRFEFMFYVDIACAPGDGVFSDVVSQVSPLCERFLYLGSYREHSC</sequence>
<dbReference type="GO" id="GO:0004106">
    <property type="term" value="F:chorismate mutase activity"/>
    <property type="evidence" value="ECO:0007669"/>
    <property type="project" value="UniProtKB-EC"/>
</dbReference>
<proteinExistence type="predicted"/>
<evidence type="ECO:0000256" key="16">
    <source>
        <dbReference type="ARBA" id="ARBA00031175"/>
    </source>
</evidence>
<protein>
    <recommendedName>
        <fullName evidence="7">Bifunctional chorismate mutase/prephenate dehydratase</fullName>
        <ecNumber evidence="6">4.2.1.51</ecNumber>
    </recommendedName>
    <alternativeName>
        <fullName evidence="17">Chorismate mutase-prephenate dehydratase</fullName>
    </alternativeName>
    <alternativeName>
        <fullName evidence="8">Prephenate dehydratase</fullName>
    </alternativeName>
    <alternativeName>
        <fullName evidence="16">p-protein</fullName>
    </alternativeName>
</protein>
<dbReference type="PROSITE" id="PS00857">
    <property type="entry name" value="PREPHENATE_DEHYDR_1"/>
    <property type="match status" value="1"/>
</dbReference>
<dbReference type="GO" id="GO:0005737">
    <property type="term" value="C:cytoplasm"/>
    <property type="evidence" value="ECO:0007669"/>
    <property type="project" value="UniProtKB-SubCell"/>
</dbReference>
<evidence type="ECO:0000256" key="6">
    <source>
        <dbReference type="ARBA" id="ARBA00013147"/>
    </source>
</evidence>
<feature type="binding site" evidence="19">
    <location>
        <position position="104"/>
    </location>
    <ligand>
        <name>substrate</name>
    </ligand>
</feature>
<reference evidence="24" key="1">
    <citation type="submission" date="2021-02" db="EMBL/GenBank/DDBJ databases">
        <title>Infant gut strain persistence is associated with maternal origin, phylogeny, and functional potential including surface adhesion and iron acquisition.</title>
        <authorList>
            <person name="Lou Y.C."/>
        </authorList>
    </citation>
    <scope>NUCLEOTIDE SEQUENCE</scope>
    <source>
        <strain evidence="24">L2_039_000G1_dasL2_039_000G1_concoct_11</strain>
    </source>
</reference>
<evidence type="ECO:0000256" key="18">
    <source>
        <dbReference type="ARBA" id="ARBA00047848"/>
    </source>
</evidence>
<evidence type="ECO:0000256" key="17">
    <source>
        <dbReference type="ARBA" id="ARBA00031520"/>
    </source>
</evidence>
<dbReference type="Gene3D" id="3.40.190.10">
    <property type="entry name" value="Periplasmic binding protein-like II"/>
    <property type="match status" value="2"/>
</dbReference>
<comment type="pathway">
    <text evidence="4">Amino-acid biosynthesis; L-phenylalanine biosynthesis; phenylpyruvate from prephenate: step 1/1.</text>
</comment>
<dbReference type="InterPro" id="IPR036263">
    <property type="entry name" value="Chorismate_II_sf"/>
</dbReference>
<feature type="domain" description="ACT" evidence="23">
    <location>
        <begin position="320"/>
        <end position="397"/>
    </location>
</feature>
<feature type="domain" description="Prephenate dehydratase" evidence="22">
    <location>
        <begin position="132"/>
        <end position="308"/>
    </location>
</feature>
<evidence type="ECO:0000256" key="10">
    <source>
        <dbReference type="ARBA" id="ARBA00022605"/>
    </source>
</evidence>
<comment type="subcellular location">
    <subcellularLocation>
        <location evidence="3">Cytoplasm</location>
    </subcellularLocation>
</comment>
<evidence type="ECO:0000256" key="9">
    <source>
        <dbReference type="ARBA" id="ARBA00022490"/>
    </source>
</evidence>
<comment type="caution">
    <text evidence="24">The sequence shown here is derived from an EMBL/GenBank/DDBJ whole genome shotgun (WGS) entry which is preliminary data.</text>
</comment>
<organism evidence="24 25">
    <name type="scientific">Slackia piriformis</name>
    <dbReference type="NCBI Taxonomy" id="626934"/>
    <lineage>
        <taxon>Bacteria</taxon>
        <taxon>Bacillati</taxon>
        <taxon>Actinomycetota</taxon>
        <taxon>Coriobacteriia</taxon>
        <taxon>Eggerthellales</taxon>
        <taxon>Eggerthellaceae</taxon>
        <taxon>Slackia</taxon>
    </lineage>
</organism>
<dbReference type="CDD" id="cd04905">
    <property type="entry name" value="ACT_CM-PDT"/>
    <property type="match status" value="1"/>
</dbReference>
<evidence type="ECO:0000259" key="22">
    <source>
        <dbReference type="PROSITE" id="PS51171"/>
    </source>
</evidence>
<comment type="catalytic activity">
    <reaction evidence="1">
        <text>chorismate = prephenate</text>
        <dbReference type="Rhea" id="RHEA:13897"/>
        <dbReference type="ChEBI" id="CHEBI:29748"/>
        <dbReference type="ChEBI" id="CHEBI:29934"/>
        <dbReference type="EC" id="5.4.99.5"/>
    </reaction>
</comment>
<keyword evidence="12" id="KW-0584">Phenylalanine biosynthesis</keyword>
<evidence type="ECO:0000256" key="15">
    <source>
        <dbReference type="ARBA" id="ARBA00023268"/>
    </source>
</evidence>
<evidence type="ECO:0000313" key="25">
    <source>
        <dbReference type="Proteomes" id="UP000727506"/>
    </source>
</evidence>
<dbReference type="EC" id="4.2.1.51" evidence="6"/>
<comment type="function">
    <text evidence="2">Catalyzes the Claisen rearrangement of chorismate to prephenate and the decarboxylation/dehydration of prephenate to phenylpyruvate.</text>
</comment>
<evidence type="ECO:0000256" key="19">
    <source>
        <dbReference type="PIRSR" id="PIRSR001500-1"/>
    </source>
</evidence>
<keyword evidence="13" id="KW-0413">Isomerase</keyword>
<feature type="site" description="Essential for prephenate dehydratase activity" evidence="20">
    <location>
        <position position="301"/>
    </location>
</feature>
<evidence type="ECO:0000256" key="13">
    <source>
        <dbReference type="ARBA" id="ARBA00023235"/>
    </source>
</evidence>
<dbReference type="PROSITE" id="PS51671">
    <property type="entry name" value="ACT"/>
    <property type="match status" value="1"/>
</dbReference>
<feature type="binding site" evidence="19">
    <location>
        <position position="70"/>
    </location>
    <ligand>
        <name>substrate</name>
    </ligand>
</feature>
<dbReference type="PIRSF" id="PIRSF001500">
    <property type="entry name" value="Chor_mut_pdt_Ppr"/>
    <property type="match status" value="1"/>
</dbReference>
<keyword evidence="14" id="KW-0456">Lyase</keyword>
<feature type="binding site" evidence="19">
    <location>
        <position position="29"/>
    </location>
    <ligand>
        <name>substrate</name>
    </ligand>
</feature>
<keyword evidence="15" id="KW-0511">Multifunctional enzyme</keyword>
<comment type="pathway">
    <text evidence="5">Metabolic intermediate biosynthesis; prephenate biosynthesis; prephenate from chorismate: step 1/1.</text>
</comment>
<dbReference type="PANTHER" id="PTHR21022">
    <property type="entry name" value="PREPHENATE DEHYDRATASE P PROTEIN"/>
    <property type="match status" value="1"/>
</dbReference>
<dbReference type="PROSITE" id="PS51168">
    <property type="entry name" value="CHORISMATE_MUT_2"/>
    <property type="match status" value="1"/>
</dbReference>
<dbReference type="Pfam" id="PF01817">
    <property type="entry name" value="CM_2"/>
    <property type="match status" value="1"/>
</dbReference>
<dbReference type="Gene3D" id="1.20.59.10">
    <property type="entry name" value="Chorismate mutase"/>
    <property type="match status" value="1"/>
</dbReference>
<dbReference type="PROSITE" id="PS51171">
    <property type="entry name" value="PREPHENATE_DEHYDR_3"/>
    <property type="match status" value="1"/>
</dbReference>
<keyword evidence="10" id="KW-0028">Amino-acid biosynthesis</keyword>
<evidence type="ECO:0000256" key="7">
    <source>
        <dbReference type="ARBA" id="ARBA00014401"/>
    </source>
</evidence>